<dbReference type="EC" id="3.1.3.3" evidence="1"/>
<proteinExistence type="predicted"/>
<dbReference type="Pfam" id="PF00300">
    <property type="entry name" value="His_Phos_1"/>
    <property type="match status" value="1"/>
</dbReference>
<gene>
    <name evidence="1" type="primary">pspB_4</name>
    <name evidence="1" type="ORF">SK3146_01501</name>
</gene>
<dbReference type="Proteomes" id="UP001057134">
    <property type="component" value="Chromosome"/>
</dbReference>
<dbReference type="EMBL" id="CP027059">
    <property type="protein sequence ID" value="UQZ82344.1"/>
    <property type="molecule type" value="Genomic_DNA"/>
</dbReference>
<accession>A0ABY4RIU6</accession>
<dbReference type="CDD" id="cd07067">
    <property type="entry name" value="HP_PGM_like"/>
    <property type="match status" value="1"/>
</dbReference>
<dbReference type="InterPro" id="IPR029033">
    <property type="entry name" value="His_PPase_superfam"/>
</dbReference>
<dbReference type="SUPFAM" id="SSF53254">
    <property type="entry name" value="Phosphoglycerate mutase-like"/>
    <property type="match status" value="1"/>
</dbReference>
<keyword evidence="1" id="KW-0378">Hydrolase</keyword>
<dbReference type="RefSeq" id="WP_249864491.1">
    <property type="nucleotide sequence ID" value="NZ_CP027059.1"/>
</dbReference>
<dbReference type="GO" id="GO:0016787">
    <property type="term" value="F:hydrolase activity"/>
    <property type="evidence" value="ECO:0007669"/>
    <property type="project" value="UniProtKB-KW"/>
</dbReference>
<reference evidence="1" key="2">
    <citation type="journal article" date="2021" name="J Anim Sci Technol">
        <title>Complete genome sequence of Paenibacillus konkukensis sp. nov. SK3146 as a potential probiotic strain.</title>
        <authorList>
            <person name="Jung H.I."/>
            <person name="Park S."/>
            <person name="Niu K.M."/>
            <person name="Lee S.W."/>
            <person name="Kothari D."/>
            <person name="Yi K.J."/>
            <person name="Kim S.K."/>
        </authorList>
    </citation>
    <scope>NUCLEOTIDE SEQUENCE</scope>
    <source>
        <strain evidence="1">SK3146</strain>
    </source>
</reference>
<evidence type="ECO:0000313" key="2">
    <source>
        <dbReference type="Proteomes" id="UP001057134"/>
    </source>
</evidence>
<evidence type="ECO:0000313" key="1">
    <source>
        <dbReference type="EMBL" id="UQZ82344.1"/>
    </source>
</evidence>
<dbReference type="PANTHER" id="PTHR48100:SF59">
    <property type="entry name" value="ADENOSYLCOBALAMIN_ALPHA-RIBAZOLE PHOSPHATASE"/>
    <property type="match status" value="1"/>
</dbReference>
<dbReference type="InterPro" id="IPR050275">
    <property type="entry name" value="PGM_Phosphatase"/>
</dbReference>
<dbReference type="InterPro" id="IPR013078">
    <property type="entry name" value="His_Pase_superF_clade-1"/>
</dbReference>
<keyword evidence="2" id="KW-1185">Reference proteome</keyword>
<name>A0ABY4RIU6_9BACL</name>
<dbReference type="Gene3D" id="3.40.50.1240">
    <property type="entry name" value="Phosphoglycerate mutase-like"/>
    <property type="match status" value="1"/>
</dbReference>
<dbReference type="PANTHER" id="PTHR48100">
    <property type="entry name" value="BROAD-SPECIFICITY PHOSPHATASE YOR283W-RELATED"/>
    <property type="match status" value="1"/>
</dbReference>
<protein>
    <submittedName>
        <fullName evidence="1">Phosphoserine phosphatase 2</fullName>
        <ecNumber evidence="1">3.1.3.3</ecNumber>
    </submittedName>
</protein>
<dbReference type="SMART" id="SM00855">
    <property type="entry name" value="PGAM"/>
    <property type="match status" value="1"/>
</dbReference>
<reference evidence="1" key="1">
    <citation type="submission" date="2018-02" db="EMBL/GenBank/DDBJ databases">
        <authorList>
            <person name="Kim S.-K."/>
            <person name="Jung H.-I."/>
            <person name="Lee S.-W."/>
        </authorList>
    </citation>
    <scope>NUCLEOTIDE SEQUENCE</scope>
    <source>
        <strain evidence="1">SK3146</strain>
    </source>
</reference>
<organism evidence="1 2">
    <name type="scientific">Paenibacillus konkukensis</name>
    <dbReference type="NCBI Taxonomy" id="2020716"/>
    <lineage>
        <taxon>Bacteria</taxon>
        <taxon>Bacillati</taxon>
        <taxon>Bacillota</taxon>
        <taxon>Bacilli</taxon>
        <taxon>Bacillales</taxon>
        <taxon>Paenibacillaceae</taxon>
        <taxon>Paenibacillus</taxon>
    </lineage>
</organism>
<sequence length="176" mass="20346">MTLFYLVRHGEPQWELNERYKLKGHGRDLVPLTANGVNQVYLTAKDKRLQEAELIVSSPYPRALQTAAILSKELQLDVIVEFDLREWQPDLTFEYDSLDRLKELGDDFDQNNGIYPPGETRIWESKESLKHRVGQVIEKYSNYSKVIITGHGMAFRTLIGEIGEIPHASVIEFRSR</sequence>